<accession>A0A8H9M5Y0</accession>
<dbReference type="Pfam" id="PF13524">
    <property type="entry name" value="Glyco_trans_1_2"/>
    <property type="match status" value="1"/>
</dbReference>
<dbReference type="InterPro" id="IPR055259">
    <property type="entry name" value="YkvP/CgeB_Glyco_trans-like"/>
</dbReference>
<keyword evidence="3" id="KW-1185">Reference proteome</keyword>
<proteinExistence type="predicted"/>
<comment type="caution">
    <text evidence="2">The sequence shown here is derived from an EMBL/GenBank/DDBJ whole genome shotgun (WGS) entry which is preliminary data.</text>
</comment>
<sequence length="362" mass="41644">MIGRAIRALGARVYTHPTVSEDGRPTGSFGQLKVALVSDYFTADCLSAECQIRILNPRNYEEVISTWKPDLVFVESVFHGLGGVWRYELAKQSRLIRLRTPRTIYKLVQFAKDQGVPTVFWNKDDGAYFEHFIDVAKAFDYVFTTDSDCLPRYRAQVGPDVPVHTLSMPYQPAFHSFTGFDFTRKEGCFTGSYYRRILSERRRFLDMIFGACEDSQMQLNAYDRNHDRLSRHIEFRFPRSTHVKVHGQVPHRETGRIYKEHVMSLNVNSVTDSETMCSRRLLEILASGGIAVTNPGRAVDRYFSDYCHVVHSREQAIELFARLYQQGPTAQDCERAAAGAAYVRQFHTWEHRLQELADVVGF</sequence>
<gene>
    <name evidence="2" type="ORF">GCM10010096_23110</name>
</gene>
<dbReference type="RefSeq" id="WP_189392693.1">
    <property type="nucleotide sequence ID" value="NZ_BMZN01000003.1"/>
</dbReference>
<protein>
    <recommendedName>
        <fullName evidence="1">Spore protein YkvP/CgeB glycosyl transferase-like domain-containing protein</fullName>
    </recommendedName>
</protein>
<evidence type="ECO:0000259" key="1">
    <source>
        <dbReference type="Pfam" id="PF13524"/>
    </source>
</evidence>
<evidence type="ECO:0000313" key="3">
    <source>
        <dbReference type="Proteomes" id="UP000608923"/>
    </source>
</evidence>
<evidence type="ECO:0000313" key="2">
    <source>
        <dbReference type="EMBL" id="GHC50518.1"/>
    </source>
</evidence>
<organism evidence="2 3">
    <name type="scientific">Alcaligenes pakistanensis</name>
    <dbReference type="NCBI Taxonomy" id="1482717"/>
    <lineage>
        <taxon>Bacteria</taxon>
        <taxon>Pseudomonadati</taxon>
        <taxon>Pseudomonadota</taxon>
        <taxon>Betaproteobacteria</taxon>
        <taxon>Burkholderiales</taxon>
        <taxon>Alcaligenaceae</taxon>
        <taxon>Alcaligenes</taxon>
    </lineage>
</organism>
<dbReference type="Proteomes" id="UP000608923">
    <property type="component" value="Unassembled WGS sequence"/>
</dbReference>
<feature type="domain" description="Spore protein YkvP/CgeB glycosyl transferase-like" evidence="1">
    <location>
        <begin position="236"/>
        <end position="357"/>
    </location>
</feature>
<name>A0A8H9M5Y0_9BURK</name>
<reference evidence="3" key="1">
    <citation type="journal article" date="2019" name="Int. J. Syst. Evol. Microbiol.">
        <title>The Global Catalogue of Microorganisms (GCM) 10K type strain sequencing project: providing services to taxonomists for standard genome sequencing and annotation.</title>
        <authorList>
            <consortium name="The Broad Institute Genomics Platform"/>
            <consortium name="The Broad Institute Genome Sequencing Center for Infectious Disease"/>
            <person name="Wu L."/>
            <person name="Ma J."/>
        </authorList>
    </citation>
    <scope>NUCLEOTIDE SEQUENCE [LARGE SCALE GENOMIC DNA]</scope>
    <source>
        <strain evidence="3">KCTC 42083</strain>
    </source>
</reference>
<dbReference type="EMBL" id="BMZN01000003">
    <property type="protein sequence ID" value="GHC50518.1"/>
    <property type="molecule type" value="Genomic_DNA"/>
</dbReference>
<dbReference type="AlphaFoldDB" id="A0A8H9M5Y0"/>